<dbReference type="InterPro" id="IPR023485">
    <property type="entry name" value="Ptyr_pPase"/>
</dbReference>
<accession>A0ABN3W1N3</accession>
<gene>
    <name evidence="2" type="ORF">GCM10010517_48760</name>
</gene>
<dbReference type="PANTHER" id="PTHR11717:SF31">
    <property type="entry name" value="LOW MOLECULAR WEIGHT PROTEIN-TYROSINE-PHOSPHATASE ETP-RELATED"/>
    <property type="match status" value="1"/>
</dbReference>
<sequence length="186" mass="19680">MREDFRILIVCTANIVRSPMAETIAKAMLRSSPCPIAVASAGTHARAGLPMAPYALAALANLGLDGSAHRARPLDGVLVNDADLILTMETAHRGSAVTMEPAAVHKTFTLREFAHLAEGRRLRHRSDTVGRAHAAVRAVARRRGSPAGRPVEIADPYGGPPEGYAECARAIGHSLSRALGELLGPR</sequence>
<name>A0ABN3W1N3_9ACTN</name>
<feature type="domain" description="Phosphotyrosine protein phosphatase I" evidence="1">
    <location>
        <begin position="5"/>
        <end position="185"/>
    </location>
</feature>
<reference evidence="2 3" key="1">
    <citation type="journal article" date="2019" name="Int. J. Syst. Evol. Microbiol.">
        <title>The Global Catalogue of Microorganisms (GCM) 10K type strain sequencing project: providing services to taxonomists for standard genome sequencing and annotation.</title>
        <authorList>
            <consortium name="The Broad Institute Genomics Platform"/>
            <consortium name="The Broad Institute Genome Sequencing Center for Infectious Disease"/>
            <person name="Wu L."/>
            <person name="Ma J."/>
        </authorList>
    </citation>
    <scope>NUCLEOTIDE SEQUENCE [LARGE SCALE GENOMIC DNA]</scope>
    <source>
        <strain evidence="2 3">JCM 6242</strain>
    </source>
</reference>
<evidence type="ECO:0000259" key="1">
    <source>
        <dbReference type="SMART" id="SM00226"/>
    </source>
</evidence>
<protein>
    <recommendedName>
        <fullName evidence="1">Phosphotyrosine protein phosphatase I domain-containing protein</fullName>
    </recommendedName>
</protein>
<dbReference type="SMART" id="SM00226">
    <property type="entry name" value="LMWPc"/>
    <property type="match status" value="1"/>
</dbReference>
<dbReference type="InterPro" id="IPR036196">
    <property type="entry name" value="Ptyr_pPase_sf"/>
</dbReference>
<dbReference type="SUPFAM" id="SSF52788">
    <property type="entry name" value="Phosphotyrosine protein phosphatases I"/>
    <property type="match status" value="1"/>
</dbReference>
<dbReference type="PANTHER" id="PTHR11717">
    <property type="entry name" value="LOW MOLECULAR WEIGHT PROTEIN TYROSINE PHOSPHATASE"/>
    <property type="match status" value="1"/>
</dbReference>
<dbReference type="EMBL" id="BAAAVI010000038">
    <property type="protein sequence ID" value="GAA2885189.1"/>
    <property type="molecule type" value="Genomic_DNA"/>
</dbReference>
<evidence type="ECO:0000313" key="2">
    <source>
        <dbReference type="EMBL" id="GAA2885189.1"/>
    </source>
</evidence>
<dbReference type="InterPro" id="IPR050438">
    <property type="entry name" value="LMW_PTPase"/>
</dbReference>
<dbReference type="RefSeq" id="WP_344975929.1">
    <property type="nucleotide sequence ID" value="NZ_BAAAVI010000038.1"/>
</dbReference>
<dbReference type="Proteomes" id="UP001500831">
    <property type="component" value="Unassembled WGS sequence"/>
</dbReference>
<dbReference type="Gene3D" id="3.40.50.2300">
    <property type="match status" value="1"/>
</dbReference>
<keyword evidence="3" id="KW-1185">Reference proteome</keyword>
<dbReference type="Pfam" id="PF01451">
    <property type="entry name" value="LMWPc"/>
    <property type="match status" value="1"/>
</dbReference>
<comment type="caution">
    <text evidence="2">The sequence shown here is derived from an EMBL/GenBank/DDBJ whole genome shotgun (WGS) entry which is preliminary data.</text>
</comment>
<evidence type="ECO:0000313" key="3">
    <source>
        <dbReference type="Proteomes" id="UP001500831"/>
    </source>
</evidence>
<proteinExistence type="predicted"/>
<organism evidence="2 3">
    <name type="scientific">Streptosporangium fragile</name>
    <dbReference type="NCBI Taxonomy" id="46186"/>
    <lineage>
        <taxon>Bacteria</taxon>
        <taxon>Bacillati</taxon>
        <taxon>Actinomycetota</taxon>
        <taxon>Actinomycetes</taxon>
        <taxon>Streptosporangiales</taxon>
        <taxon>Streptosporangiaceae</taxon>
        <taxon>Streptosporangium</taxon>
    </lineage>
</organism>